<dbReference type="AlphaFoldDB" id="A0A226WMK1"/>
<gene>
    <name evidence="2" type="ORF">BSU04_44050</name>
</gene>
<feature type="transmembrane region" description="Helical" evidence="1">
    <location>
        <begin position="43"/>
        <end position="61"/>
    </location>
</feature>
<evidence type="ECO:0000313" key="3">
    <source>
        <dbReference type="Proteomes" id="UP000214720"/>
    </source>
</evidence>
<comment type="caution">
    <text evidence="2">The sequence shown here is derived from an EMBL/GenBank/DDBJ whole genome shotgun (WGS) entry which is preliminary data.</text>
</comment>
<name>A0A226WMK1_CABSO</name>
<keyword evidence="1" id="KW-0812">Transmembrane</keyword>
<dbReference type="EMBL" id="MTHB01000287">
    <property type="protein sequence ID" value="OXC72029.1"/>
    <property type="molecule type" value="Genomic_DNA"/>
</dbReference>
<dbReference type="RefSeq" id="WP_144021521.1">
    <property type="nucleotide sequence ID" value="NZ_MTHB01000287.1"/>
</dbReference>
<sequence>MTRQPARFALTAGRGDVLIGVTALPVAYLAAIKGPAWRTSTWFGTRWVLSIWYSLSHWVSVPRTVSPTKRRPRRALF</sequence>
<evidence type="ECO:0000313" key="2">
    <source>
        <dbReference type="EMBL" id="OXC72029.1"/>
    </source>
</evidence>
<accession>A0A226WMK1</accession>
<dbReference type="OrthoDB" id="571893at2"/>
<keyword evidence="1" id="KW-0472">Membrane</keyword>
<keyword evidence="1" id="KW-1133">Transmembrane helix</keyword>
<protein>
    <submittedName>
        <fullName evidence="2">Uncharacterized protein</fullName>
    </submittedName>
</protein>
<organism evidence="2 3">
    <name type="scientific">Caballeronia sordidicola</name>
    <name type="common">Burkholderia sordidicola</name>
    <dbReference type="NCBI Taxonomy" id="196367"/>
    <lineage>
        <taxon>Bacteria</taxon>
        <taxon>Pseudomonadati</taxon>
        <taxon>Pseudomonadota</taxon>
        <taxon>Betaproteobacteria</taxon>
        <taxon>Burkholderiales</taxon>
        <taxon>Burkholderiaceae</taxon>
        <taxon>Caballeronia</taxon>
    </lineage>
</organism>
<reference evidence="3" key="1">
    <citation type="submission" date="2017-01" db="EMBL/GenBank/DDBJ databases">
        <title>Genome Analysis of Deinococcus marmoris KOPRI26562.</title>
        <authorList>
            <person name="Kim J.H."/>
            <person name="Oh H.-M."/>
        </authorList>
    </citation>
    <scope>NUCLEOTIDE SEQUENCE [LARGE SCALE GENOMIC DNA]</scope>
    <source>
        <strain evidence="3">PAMC 26633</strain>
    </source>
</reference>
<evidence type="ECO:0000256" key="1">
    <source>
        <dbReference type="SAM" id="Phobius"/>
    </source>
</evidence>
<feature type="transmembrane region" description="Helical" evidence="1">
    <location>
        <begin position="12"/>
        <end position="31"/>
    </location>
</feature>
<proteinExistence type="predicted"/>
<dbReference type="Proteomes" id="UP000214720">
    <property type="component" value="Unassembled WGS sequence"/>
</dbReference>